<dbReference type="Pfam" id="PF00172">
    <property type="entry name" value="Zn_clus"/>
    <property type="match status" value="1"/>
</dbReference>
<feature type="domain" description="Zn(2)-C6 fungal-type" evidence="2">
    <location>
        <begin position="61"/>
        <end position="83"/>
    </location>
</feature>
<keyword evidence="4" id="KW-1185">Reference proteome</keyword>
<keyword evidence="1" id="KW-0539">Nucleus</keyword>
<dbReference type="Gene3D" id="4.10.240.10">
    <property type="entry name" value="Zn(2)-C6 fungal-type DNA-binding domain"/>
    <property type="match status" value="1"/>
</dbReference>
<evidence type="ECO:0000313" key="4">
    <source>
        <dbReference type="Proteomes" id="UP001285441"/>
    </source>
</evidence>
<dbReference type="Proteomes" id="UP001285441">
    <property type="component" value="Unassembled WGS sequence"/>
</dbReference>
<reference evidence="3" key="1">
    <citation type="journal article" date="2023" name="Mol. Phylogenet. Evol.">
        <title>Genome-scale phylogeny and comparative genomics of the fungal order Sordariales.</title>
        <authorList>
            <person name="Hensen N."/>
            <person name="Bonometti L."/>
            <person name="Westerberg I."/>
            <person name="Brannstrom I.O."/>
            <person name="Guillou S."/>
            <person name="Cros-Aarteil S."/>
            <person name="Calhoun S."/>
            <person name="Haridas S."/>
            <person name="Kuo A."/>
            <person name="Mondo S."/>
            <person name="Pangilinan J."/>
            <person name="Riley R."/>
            <person name="LaButti K."/>
            <person name="Andreopoulos B."/>
            <person name="Lipzen A."/>
            <person name="Chen C."/>
            <person name="Yan M."/>
            <person name="Daum C."/>
            <person name="Ng V."/>
            <person name="Clum A."/>
            <person name="Steindorff A."/>
            <person name="Ohm R.A."/>
            <person name="Martin F."/>
            <person name="Silar P."/>
            <person name="Natvig D.O."/>
            <person name="Lalanne C."/>
            <person name="Gautier V."/>
            <person name="Ament-Velasquez S.L."/>
            <person name="Kruys A."/>
            <person name="Hutchinson M.I."/>
            <person name="Powell A.J."/>
            <person name="Barry K."/>
            <person name="Miller A.N."/>
            <person name="Grigoriev I.V."/>
            <person name="Debuchy R."/>
            <person name="Gladieux P."/>
            <person name="Hiltunen Thoren M."/>
            <person name="Johannesson H."/>
        </authorList>
    </citation>
    <scope>NUCLEOTIDE SEQUENCE</scope>
    <source>
        <strain evidence="3">CBS 232.78</strain>
    </source>
</reference>
<dbReference type="EMBL" id="JAULSW010000002">
    <property type="protein sequence ID" value="KAK3389919.1"/>
    <property type="molecule type" value="Genomic_DNA"/>
</dbReference>
<name>A0AAE0U457_9PEZI</name>
<evidence type="ECO:0000313" key="3">
    <source>
        <dbReference type="EMBL" id="KAK3389919.1"/>
    </source>
</evidence>
<dbReference type="PANTHER" id="PTHR35392">
    <property type="entry name" value="ZN(II)2CYS6 TRANSCRIPTION FACTOR (EUROFUNG)-RELATED-RELATED"/>
    <property type="match status" value="1"/>
</dbReference>
<dbReference type="InterPro" id="IPR001138">
    <property type="entry name" value="Zn2Cys6_DnaBD"/>
</dbReference>
<reference evidence="3" key="2">
    <citation type="submission" date="2023-06" db="EMBL/GenBank/DDBJ databases">
        <authorList>
            <consortium name="Lawrence Berkeley National Laboratory"/>
            <person name="Haridas S."/>
            <person name="Hensen N."/>
            <person name="Bonometti L."/>
            <person name="Westerberg I."/>
            <person name="Brannstrom I.O."/>
            <person name="Guillou S."/>
            <person name="Cros-Aarteil S."/>
            <person name="Calhoun S."/>
            <person name="Kuo A."/>
            <person name="Mondo S."/>
            <person name="Pangilinan J."/>
            <person name="Riley R."/>
            <person name="LaButti K."/>
            <person name="Andreopoulos B."/>
            <person name="Lipzen A."/>
            <person name="Chen C."/>
            <person name="Yanf M."/>
            <person name="Daum C."/>
            <person name="Ng V."/>
            <person name="Clum A."/>
            <person name="Steindorff A."/>
            <person name="Ohm R."/>
            <person name="Martin F."/>
            <person name="Silar P."/>
            <person name="Natvig D."/>
            <person name="Lalanne C."/>
            <person name="Gautier V."/>
            <person name="Ament-velasquez S.L."/>
            <person name="Kruys A."/>
            <person name="Hutchinson M.I."/>
            <person name="Powell A.J."/>
            <person name="Barry K."/>
            <person name="Miller A.N."/>
            <person name="Grigoriev I.V."/>
            <person name="Debuchy R."/>
            <person name="Gladieux P."/>
            <person name="Thoren M.H."/>
            <person name="Johannesson H."/>
        </authorList>
    </citation>
    <scope>NUCLEOTIDE SEQUENCE</scope>
    <source>
        <strain evidence="3">CBS 232.78</strain>
    </source>
</reference>
<dbReference type="GO" id="GO:0000981">
    <property type="term" value="F:DNA-binding transcription factor activity, RNA polymerase II-specific"/>
    <property type="evidence" value="ECO:0007669"/>
    <property type="project" value="InterPro"/>
</dbReference>
<sequence length="507" mass="56331">MSAHEQGHRALKAQSGGINKTRDYHVICFSARPSKAQPGKKRTKFTPHRQQEVAAVRRRGACLRCRLLKITCSGDDPCKTCLDLASKKQENKVLSFTFCVRTKFGDVDIFAQGIEQTDTTAQKAALLDARNTALEFAFNWSIPDLVGIVSNWFEHPADVSLSLAGTFSSRQMSDLLRPHLDDQITSQHRMLVYASTLAYVHSDYGLREAWEGQLGQSDLHQVAYVAGHNLIRELDRILSPTWIAKASKETVEALFLLTFGTMLAIGYSQPMSIGQDIPPSTLWIAMQGHLSQMLAHYLVFLGAKLGICFNTETEKQITSSPETKWKRRGRFTWKTKIFIEEETVYEENLCPSWDPNKPVLIIPNIQHDTALLKLSDAGLGSYGNACPGNLLGFINSLPQDQPVDIEHGDGSRNPQRDMTVDRYCFRADPEPPMSSMSQPSQLGVRYLEVVKRGNQTRVRVQNGPEGSSPIDVDFGIFFGAEQTSCSGEPSPGNICVPFGPAEARLLV</sequence>
<dbReference type="AlphaFoldDB" id="A0AAE0U457"/>
<dbReference type="GO" id="GO:0008270">
    <property type="term" value="F:zinc ion binding"/>
    <property type="evidence" value="ECO:0007669"/>
    <property type="project" value="InterPro"/>
</dbReference>
<dbReference type="SUPFAM" id="SSF57701">
    <property type="entry name" value="Zn2/Cys6 DNA-binding domain"/>
    <property type="match status" value="1"/>
</dbReference>
<evidence type="ECO:0000256" key="1">
    <source>
        <dbReference type="ARBA" id="ARBA00023242"/>
    </source>
</evidence>
<evidence type="ECO:0000259" key="2">
    <source>
        <dbReference type="Pfam" id="PF00172"/>
    </source>
</evidence>
<proteinExistence type="predicted"/>
<dbReference type="InterPro" id="IPR036864">
    <property type="entry name" value="Zn2-C6_fun-type_DNA-bd_sf"/>
</dbReference>
<dbReference type="CDD" id="cd00067">
    <property type="entry name" value="GAL4"/>
    <property type="match status" value="1"/>
</dbReference>
<organism evidence="3 4">
    <name type="scientific">Podospora didyma</name>
    <dbReference type="NCBI Taxonomy" id="330526"/>
    <lineage>
        <taxon>Eukaryota</taxon>
        <taxon>Fungi</taxon>
        <taxon>Dikarya</taxon>
        <taxon>Ascomycota</taxon>
        <taxon>Pezizomycotina</taxon>
        <taxon>Sordariomycetes</taxon>
        <taxon>Sordariomycetidae</taxon>
        <taxon>Sordariales</taxon>
        <taxon>Podosporaceae</taxon>
        <taxon>Podospora</taxon>
    </lineage>
</organism>
<comment type="caution">
    <text evidence="3">The sequence shown here is derived from an EMBL/GenBank/DDBJ whole genome shotgun (WGS) entry which is preliminary data.</text>
</comment>
<dbReference type="PANTHER" id="PTHR35392:SF2">
    <property type="entry name" value="ZN(II)2CYS6 TRANSCRIPTION FACTOR (EUROFUNG)"/>
    <property type="match status" value="1"/>
</dbReference>
<protein>
    <recommendedName>
        <fullName evidence="2">Zn(2)-C6 fungal-type domain-containing protein</fullName>
    </recommendedName>
</protein>
<accession>A0AAE0U457</accession>
<dbReference type="InterPro" id="IPR052973">
    <property type="entry name" value="Fungal_sec-metab_reg_TF"/>
</dbReference>
<gene>
    <name evidence="3" type="ORF">B0H63DRAFT_556995</name>
</gene>